<dbReference type="VEuPathDB" id="VectorBase:GPAI040714"/>
<protein>
    <submittedName>
        <fullName evidence="1">Uncharacterized protein</fullName>
    </submittedName>
</protein>
<reference evidence="1" key="2">
    <citation type="submission" date="2020-05" db="UniProtKB">
        <authorList>
            <consortium name="EnsemblMetazoa"/>
        </authorList>
    </citation>
    <scope>IDENTIFICATION</scope>
    <source>
        <strain evidence="1">IAEA</strain>
    </source>
</reference>
<dbReference type="AlphaFoldDB" id="A0A1B0AC19"/>
<keyword evidence="2" id="KW-1185">Reference proteome</keyword>
<proteinExistence type="predicted"/>
<evidence type="ECO:0000313" key="1">
    <source>
        <dbReference type="EnsemblMetazoa" id="GPAI040714-PA"/>
    </source>
</evidence>
<reference evidence="2" key="1">
    <citation type="submission" date="2014-03" db="EMBL/GenBank/DDBJ databases">
        <authorList>
            <person name="Aksoy S."/>
            <person name="Warren W."/>
            <person name="Wilson R.K."/>
        </authorList>
    </citation>
    <scope>NUCLEOTIDE SEQUENCE [LARGE SCALE GENOMIC DNA]</scope>
    <source>
        <strain evidence="2">IAEA</strain>
    </source>
</reference>
<evidence type="ECO:0000313" key="2">
    <source>
        <dbReference type="Proteomes" id="UP000092445"/>
    </source>
</evidence>
<dbReference type="EnsemblMetazoa" id="GPAI040714-RA">
    <property type="protein sequence ID" value="GPAI040714-PA"/>
    <property type="gene ID" value="GPAI040714"/>
</dbReference>
<accession>A0A1B0AC19</accession>
<dbReference type="Proteomes" id="UP000092445">
    <property type="component" value="Unassembled WGS sequence"/>
</dbReference>
<name>A0A1B0AC19_GLOPL</name>
<sequence>MIKRFTKNPKRGCLLISYSSRISLTVGLEQELLLLCKSLYLPPVEFRCVNNNNNNNNNKNQQITASAVKCKDEPRTPSTPAPTRYSCDALLIKMTANRIVGKN</sequence>
<organism evidence="1 2">
    <name type="scientific">Glossina pallidipes</name>
    <name type="common">Tsetse fly</name>
    <dbReference type="NCBI Taxonomy" id="7398"/>
    <lineage>
        <taxon>Eukaryota</taxon>
        <taxon>Metazoa</taxon>
        <taxon>Ecdysozoa</taxon>
        <taxon>Arthropoda</taxon>
        <taxon>Hexapoda</taxon>
        <taxon>Insecta</taxon>
        <taxon>Pterygota</taxon>
        <taxon>Neoptera</taxon>
        <taxon>Endopterygota</taxon>
        <taxon>Diptera</taxon>
        <taxon>Brachycera</taxon>
        <taxon>Muscomorpha</taxon>
        <taxon>Hippoboscoidea</taxon>
        <taxon>Glossinidae</taxon>
        <taxon>Glossina</taxon>
    </lineage>
</organism>